<dbReference type="GO" id="GO:0043093">
    <property type="term" value="P:FtsZ-dependent cytokinesis"/>
    <property type="evidence" value="ECO:0007669"/>
    <property type="project" value="UniProtKB-UniRule"/>
</dbReference>
<dbReference type="GO" id="GO:0000917">
    <property type="term" value="P:division septum assembly"/>
    <property type="evidence" value="ECO:0007669"/>
    <property type="project" value="UniProtKB-KW"/>
</dbReference>
<dbReference type="PANTHER" id="PTHR35798">
    <property type="entry name" value="CELL DIVISION PROTEIN SEPF"/>
    <property type="match status" value="1"/>
</dbReference>
<comment type="similarity">
    <text evidence="5">Belongs to the SepF family.</text>
</comment>
<dbReference type="InterPro" id="IPR038594">
    <property type="entry name" value="SepF-like_sf"/>
</dbReference>
<dbReference type="GO" id="GO:0005737">
    <property type="term" value="C:cytoplasm"/>
    <property type="evidence" value="ECO:0007669"/>
    <property type="project" value="UniProtKB-SubCell"/>
</dbReference>
<protein>
    <recommendedName>
        <fullName evidence="5">Cell division protein SepF</fullName>
    </recommendedName>
</protein>
<dbReference type="EMBL" id="FQWY01000004">
    <property type="protein sequence ID" value="SHG49086.1"/>
    <property type="molecule type" value="Genomic_DNA"/>
</dbReference>
<dbReference type="AlphaFoldDB" id="A0A1M5K8D2"/>
<sequence length="140" mass="15737">MGLADRFWRWLGVQDETEERLALPEPKEETAKSGRNIVSLPGSKTMKVVVCEPESFDEAQTLADHLKNRKQVILNFEHTDPDIAQRIIDFLSGTTYSLDGHSQRIGPHIFIFTPSNVEIATDHRAVIRRHGLGSSWGGSK</sequence>
<accession>A0A1M5K8D2</accession>
<comment type="subcellular location">
    <subcellularLocation>
        <location evidence="5">Cytoplasm</location>
    </subcellularLocation>
    <text evidence="5">Localizes to the division site, in a FtsZ-dependent manner.</text>
</comment>
<dbReference type="HAMAP" id="MF_01197">
    <property type="entry name" value="SepF"/>
    <property type="match status" value="1"/>
</dbReference>
<dbReference type="OrthoDB" id="9815206at2"/>
<evidence type="ECO:0000256" key="1">
    <source>
        <dbReference type="ARBA" id="ARBA00022618"/>
    </source>
</evidence>
<evidence type="ECO:0000256" key="4">
    <source>
        <dbReference type="ARBA" id="ARBA00044936"/>
    </source>
</evidence>
<evidence type="ECO:0000256" key="5">
    <source>
        <dbReference type="HAMAP-Rule" id="MF_01197"/>
    </source>
</evidence>
<keyword evidence="2 5" id="KW-0717">Septation</keyword>
<dbReference type="Pfam" id="PF04472">
    <property type="entry name" value="SepF"/>
    <property type="match status" value="1"/>
</dbReference>
<name>A0A1M5K8D2_9FIRM</name>
<organism evidence="6 7">
    <name type="scientific">Thermosyntropha lipolytica DSM 11003</name>
    <dbReference type="NCBI Taxonomy" id="1123382"/>
    <lineage>
        <taxon>Bacteria</taxon>
        <taxon>Bacillati</taxon>
        <taxon>Bacillota</taxon>
        <taxon>Clostridia</taxon>
        <taxon>Eubacteriales</taxon>
        <taxon>Syntrophomonadaceae</taxon>
        <taxon>Thermosyntropha</taxon>
    </lineage>
</organism>
<dbReference type="STRING" id="1123382.SAMN02745221_00327"/>
<dbReference type="InterPro" id="IPR007561">
    <property type="entry name" value="Cell_div_SepF/SepF-rel"/>
</dbReference>
<keyword evidence="1 5" id="KW-0132">Cell division</keyword>
<evidence type="ECO:0000256" key="2">
    <source>
        <dbReference type="ARBA" id="ARBA00023210"/>
    </source>
</evidence>
<dbReference type="RefSeq" id="WP_073089267.1">
    <property type="nucleotide sequence ID" value="NZ_FQWY01000004.1"/>
</dbReference>
<dbReference type="Gene3D" id="3.30.110.150">
    <property type="entry name" value="SepF-like protein"/>
    <property type="match status" value="1"/>
</dbReference>
<keyword evidence="7" id="KW-1185">Reference proteome</keyword>
<comment type="subunit">
    <text evidence="5">Homodimer. Interacts with FtsZ.</text>
</comment>
<comment type="function">
    <text evidence="4 5">Cell division protein that is part of the divisome complex and is recruited early to the Z-ring. Probably stimulates Z-ring formation, perhaps through the cross-linking of FtsZ protofilaments. Its function overlaps with FtsA.</text>
</comment>
<dbReference type="InterPro" id="IPR023052">
    <property type="entry name" value="Cell_div_SepF"/>
</dbReference>
<evidence type="ECO:0000313" key="6">
    <source>
        <dbReference type="EMBL" id="SHG49086.1"/>
    </source>
</evidence>
<gene>
    <name evidence="5" type="primary">sepF</name>
    <name evidence="6" type="ORF">SAMN02745221_00327</name>
</gene>
<keyword evidence="3 5" id="KW-0131">Cell cycle</keyword>
<evidence type="ECO:0000256" key="3">
    <source>
        <dbReference type="ARBA" id="ARBA00023306"/>
    </source>
</evidence>
<dbReference type="PANTHER" id="PTHR35798:SF1">
    <property type="entry name" value="CELL DIVISION PROTEIN SEPF"/>
    <property type="match status" value="1"/>
</dbReference>
<proteinExistence type="inferred from homology"/>
<keyword evidence="5" id="KW-0963">Cytoplasm</keyword>
<evidence type="ECO:0000313" key="7">
    <source>
        <dbReference type="Proteomes" id="UP000242329"/>
    </source>
</evidence>
<dbReference type="Proteomes" id="UP000242329">
    <property type="component" value="Unassembled WGS sequence"/>
</dbReference>
<reference evidence="7" key="1">
    <citation type="submission" date="2016-11" db="EMBL/GenBank/DDBJ databases">
        <authorList>
            <person name="Varghese N."/>
            <person name="Submissions S."/>
        </authorList>
    </citation>
    <scope>NUCLEOTIDE SEQUENCE [LARGE SCALE GENOMIC DNA]</scope>
    <source>
        <strain evidence="7">DSM 11003</strain>
    </source>
</reference>